<reference evidence="2" key="1">
    <citation type="journal article" date="2019" name="Int. J. Syst. Evol. Microbiol.">
        <title>The Global Catalogue of Microorganisms (GCM) 10K type strain sequencing project: providing services to taxonomists for standard genome sequencing and annotation.</title>
        <authorList>
            <consortium name="The Broad Institute Genomics Platform"/>
            <consortium name="The Broad Institute Genome Sequencing Center for Infectious Disease"/>
            <person name="Wu L."/>
            <person name="Ma J."/>
        </authorList>
    </citation>
    <scope>NUCLEOTIDE SEQUENCE [LARGE SCALE GENOMIC DNA]</scope>
    <source>
        <strain evidence="2">CCM 7044</strain>
    </source>
</reference>
<accession>A0ABW5VQE6</accession>
<protein>
    <submittedName>
        <fullName evidence="1">Uncharacterized protein</fullName>
    </submittedName>
</protein>
<name>A0ABW5VQE6_9MICO</name>
<proteinExistence type="predicted"/>
<organism evidence="1 2">
    <name type="scientific">Promicromonospora vindobonensis</name>
    <dbReference type="NCBI Taxonomy" id="195748"/>
    <lineage>
        <taxon>Bacteria</taxon>
        <taxon>Bacillati</taxon>
        <taxon>Actinomycetota</taxon>
        <taxon>Actinomycetes</taxon>
        <taxon>Micrococcales</taxon>
        <taxon>Promicromonosporaceae</taxon>
        <taxon>Promicromonospora</taxon>
    </lineage>
</organism>
<dbReference type="RefSeq" id="WP_377182374.1">
    <property type="nucleotide sequence ID" value="NZ_JBHUOG010000001.1"/>
</dbReference>
<sequence>MKHRRSEDLDVARRYLFDASEGLTKAGGLLTRAGMPADGRSASRMGREVEAIKARVRKAHEAAIAAERGNGSKKSGGWSW</sequence>
<keyword evidence="2" id="KW-1185">Reference proteome</keyword>
<comment type="caution">
    <text evidence="1">The sequence shown here is derived from an EMBL/GenBank/DDBJ whole genome shotgun (WGS) entry which is preliminary data.</text>
</comment>
<dbReference type="EMBL" id="JBHUOG010000001">
    <property type="protein sequence ID" value="MFD2793832.1"/>
    <property type="molecule type" value="Genomic_DNA"/>
</dbReference>
<evidence type="ECO:0000313" key="1">
    <source>
        <dbReference type="EMBL" id="MFD2793832.1"/>
    </source>
</evidence>
<gene>
    <name evidence="1" type="ORF">ACFS27_09785</name>
</gene>
<dbReference type="Proteomes" id="UP001597479">
    <property type="component" value="Unassembled WGS sequence"/>
</dbReference>
<evidence type="ECO:0000313" key="2">
    <source>
        <dbReference type="Proteomes" id="UP001597479"/>
    </source>
</evidence>